<feature type="region of interest" description="Disordered" evidence="5">
    <location>
        <begin position="1"/>
        <end position="40"/>
    </location>
</feature>
<sequence>MVRTKQTARRSQGRKEPRKSLAKKSARNLGNQGGTKKPFRYKPRTVALREIRLREIAEEFRSNMRFQSSAISALQESVEAYLVSLIIMGKRTIIRNKEAFAVFLYYYRYTGGYSP</sequence>
<dbReference type="PANTHER" id="PTHR11426">
    <property type="entry name" value="HISTONE H3"/>
    <property type="match status" value="1"/>
</dbReference>
<name>A0A6A6EAQ9_9PEZI</name>
<evidence type="ECO:0000313" key="8">
    <source>
        <dbReference type="Proteomes" id="UP000800200"/>
    </source>
</evidence>
<dbReference type="AlphaFoldDB" id="A0A6A6EAQ9"/>
<evidence type="ECO:0000313" key="7">
    <source>
        <dbReference type="EMBL" id="KAF2187220.1"/>
    </source>
</evidence>
<comment type="subcellular location">
    <subcellularLocation>
        <location evidence="1">Chromosome</location>
    </subcellularLocation>
</comment>
<evidence type="ECO:0000256" key="4">
    <source>
        <dbReference type="ARBA" id="ARBA00023269"/>
    </source>
</evidence>
<evidence type="ECO:0000256" key="1">
    <source>
        <dbReference type="ARBA" id="ARBA00004286"/>
    </source>
</evidence>
<dbReference type="GO" id="GO:0030527">
    <property type="term" value="F:structural constituent of chromatin"/>
    <property type="evidence" value="ECO:0007669"/>
    <property type="project" value="InterPro"/>
</dbReference>
<dbReference type="GO" id="GO:0046982">
    <property type="term" value="F:protein heterodimerization activity"/>
    <property type="evidence" value="ECO:0007669"/>
    <property type="project" value="InterPro"/>
</dbReference>
<dbReference type="Gene3D" id="1.10.20.10">
    <property type="entry name" value="Histone, subunit A"/>
    <property type="match status" value="2"/>
</dbReference>
<keyword evidence="4" id="KW-0238">DNA-binding</keyword>
<dbReference type="EMBL" id="ML994628">
    <property type="protein sequence ID" value="KAF2187220.1"/>
    <property type="molecule type" value="Genomic_DNA"/>
</dbReference>
<dbReference type="InterPro" id="IPR007125">
    <property type="entry name" value="H2A/H2B/H3"/>
</dbReference>
<dbReference type="SMART" id="SM00428">
    <property type="entry name" value="H3"/>
    <property type="match status" value="1"/>
</dbReference>
<evidence type="ECO:0000256" key="5">
    <source>
        <dbReference type="SAM" id="MobiDB-lite"/>
    </source>
</evidence>
<dbReference type="SUPFAM" id="SSF47113">
    <property type="entry name" value="Histone-fold"/>
    <property type="match status" value="1"/>
</dbReference>
<accession>A0A6A6EAQ9</accession>
<dbReference type="OrthoDB" id="842664at2759"/>
<keyword evidence="3" id="KW-0158">Chromosome</keyword>
<dbReference type="GO" id="GO:0000786">
    <property type="term" value="C:nucleosome"/>
    <property type="evidence" value="ECO:0007669"/>
    <property type="project" value="UniProtKB-KW"/>
</dbReference>
<dbReference type="PRINTS" id="PR00622">
    <property type="entry name" value="HISTONEH3"/>
</dbReference>
<comment type="similarity">
    <text evidence="2">Belongs to the histone H3 family.</text>
</comment>
<dbReference type="InterPro" id="IPR000164">
    <property type="entry name" value="Histone_H3/CENP-A"/>
</dbReference>
<dbReference type="GO" id="GO:0003677">
    <property type="term" value="F:DNA binding"/>
    <property type="evidence" value="ECO:0007669"/>
    <property type="project" value="InterPro"/>
</dbReference>
<keyword evidence="4" id="KW-0544">Nucleosome core</keyword>
<proteinExistence type="inferred from homology"/>
<dbReference type="InterPro" id="IPR009072">
    <property type="entry name" value="Histone-fold"/>
</dbReference>
<feature type="domain" description="Core Histone H2A/H2B/H3" evidence="6">
    <location>
        <begin position="52"/>
        <end position="97"/>
    </location>
</feature>
<dbReference type="Pfam" id="PF00125">
    <property type="entry name" value="Histone"/>
    <property type="match status" value="1"/>
</dbReference>
<organism evidence="7 8">
    <name type="scientific">Zopfia rhizophila CBS 207.26</name>
    <dbReference type="NCBI Taxonomy" id="1314779"/>
    <lineage>
        <taxon>Eukaryota</taxon>
        <taxon>Fungi</taxon>
        <taxon>Dikarya</taxon>
        <taxon>Ascomycota</taxon>
        <taxon>Pezizomycotina</taxon>
        <taxon>Dothideomycetes</taxon>
        <taxon>Dothideomycetes incertae sedis</taxon>
        <taxon>Zopfiaceae</taxon>
        <taxon>Zopfia</taxon>
    </lineage>
</organism>
<dbReference type="Proteomes" id="UP000800200">
    <property type="component" value="Unassembled WGS sequence"/>
</dbReference>
<feature type="compositionally biased region" description="Basic residues" evidence="5">
    <location>
        <begin position="1"/>
        <end position="12"/>
    </location>
</feature>
<evidence type="ECO:0000256" key="3">
    <source>
        <dbReference type="ARBA" id="ARBA00022454"/>
    </source>
</evidence>
<protein>
    <recommendedName>
        <fullName evidence="6">Core Histone H2A/H2B/H3 domain-containing protein</fullName>
    </recommendedName>
</protein>
<reference evidence="7" key="1">
    <citation type="journal article" date="2020" name="Stud. Mycol.">
        <title>101 Dothideomycetes genomes: a test case for predicting lifestyles and emergence of pathogens.</title>
        <authorList>
            <person name="Haridas S."/>
            <person name="Albert R."/>
            <person name="Binder M."/>
            <person name="Bloem J."/>
            <person name="Labutti K."/>
            <person name="Salamov A."/>
            <person name="Andreopoulos B."/>
            <person name="Baker S."/>
            <person name="Barry K."/>
            <person name="Bills G."/>
            <person name="Bluhm B."/>
            <person name="Cannon C."/>
            <person name="Castanera R."/>
            <person name="Culley D."/>
            <person name="Daum C."/>
            <person name="Ezra D."/>
            <person name="Gonzalez J."/>
            <person name="Henrissat B."/>
            <person name="Kuo A."/>
            <person name="Liang C."/>
            <person name="Lipzen A."/>
            <person name="Lutzoni F."/>
            <person name="Magnuson J."/>
            <person name="Mondo S."/>
            <person name="Nolan M."/>
            <person name="Ohm R."/>
            <person name="Pangilinan J."/>
            <person name="Park H.-J."/>
            <person name="Ramirez L."/>
            <person name="Alfaro M."/>
            <person name="Sun H."/>
            <person name="Tritt A."/>
            <person name="Yoshinaga Y."/>
            <person name="Zwiers L.-H."/>
            <person name="Turgeon B."/>
            <person name="Goodwin S."/>
            <person name="Spatafora J."/>
            <person name="Crous P."/>
            <person name="Grigoriev I."/>
        </authorList>
    </citation>
    <scope>NUCLEOTIDE SEQUENCE</scope>
    <source>
        <strain evidence="7">CBS 207.26</strain>
    </source>
</reference>
<evidence type="ECO:0000259" key="6">
    <source>
        <dbReference type="Pfam" id="PF00125"/>
    </source>
</evidence>
<evidence type="ECO:0000256" key="2">
    <source>
        <dbReference type="ARBA" id="ARBA00010343"/>
    </source>
</evidence>
<keyword evidence="8" id="KW-1185">Reference proteome</keyword>
<gene>
    <name evidence="7" type="ORF">K469DRAFT_725745</name>
</gene>